<dbReference type="InterPro" id="IPR038070">
    <property type="entry name" value="Rv2632c-like_sf"/>
</dbReference>
<dbReference type="Pfam" id="PF08962">
    <property type="entry name" value="Rv2632c-like"/>
    <property type="match status" value="1"/>
</dbReference>
<evidence type="ECO:0000256" key="1">
    <source>
        <dbReference type="SAM" id="MobiDB-lite"/>
    </source>
</evidence>
<proteinExistence type="predicted"/>
<evidence type="ECO:0008006" key="4">
    <source>
        <dbReference type="Google" id="ProtNLM"/>
    </source>
</evidence>
<reference evidence="3" key="1">
    <citation type="submission" date="2011-12" db="EMBL/GenBank/DDBJ databases">
        <title>Complete genome sequence of Streptomyces cattleya strain DSM 46488.</title>
        <authorList>
            <person name="Ou H.-Y."/>
            <person name="Li P."/>
            <person name="Zhao C."/>
            <person name="O'Hagan D."/>
            <person name="Deng Z."/>
        </authorList>
    </citation>
    <scope>NUCLEOTIDE SEQUENCE [LARGE SCALE GENOMIC DNA]</scope>
    <source>
        <strain evidence="3">ATCC 35852 / DSM 46488 / JCM 4925 / NBRC 14057 / NRRL 8057</strain>
    </source>
</reference>
<dbReference type="STRING" id="1003195.SCATT_02380"/>
<dbReference type="Proteomes" id="UP000007842">
    <property type="component" value="Chromosome"/>
</dbReference>
<feature type="compositionally biased region" description="Basic and acidic residues" evidence="1">
    <location>
        <begin position="33"/>
        <end position="51"/>
    </location>
</feature>
<organism evidence="2 3">
    <name type="scientific">Streptantibioticus cattleyicolor (strain ATCC 35852 / DSM 46488 / JCM 4925 / NBRC 14057 / NRRL 8057)</name>
    <name type="common">Streptomyces cattleya</name>
    <dbReference type="NCBI Taxonomy" id="1003195"/>
    <lineage>
        <taxon>Bacteria</taxon>
        <taxon>Bacillati</taxon>
        <taxon>Actinomycetota</taxon>
        <taxon>Actinomycetes</taxon>
        <taxon>Kitasatosporales</taxon>
        <taxon>Streptomycetaceae</taxon>
        <taxon>Streptantibioticus</taxon>
    </lineage>
</organism>
<dbReference type="InterPro" id="IPR015057">
    <property type="entry name" value="Rv2632c-like"/>
</dbReference>
<dbReference type="PATRIC" id="fig|1003195.29.peg.234"/>
<dbReference type="Gene3D" id="3.30.160.240">
    <property type="entry name" value="Rv1738"/>
    <property type="match status" value="1"/>
</dbReference>
<feature type="region of interest" description="Disordered" evidence="1">
    <location>
        <begin position="33"/>
        <end position="56"/>
    </location>
</feature>
<evidence type="ECO:0000313" key="3">
    <source>
        <dbReference type="Proteomes" id="UP000007842"/>
    </source>
</evidence>
<keyword evidence="3" id="KW-1185">Reference proteome</keyword>
<accession>G8WMP0</accession>
<dbReference type="KEGG" id="scy:SCATT_02380"/>
<sequence length="92" mass="10269">MAMKALLEWHIDLGFQEIGHRDTRTAVSLRLPDNTELHAEGHARKHPDDPRQTQVGEELAAARALNELARQLLAKAADDIEHATHIPAHPTM</sequence>
<dbReference type="SUPFAM" id="SSF143212">
    <property type="entry name" value="Rv2632c-like"/>
    <property type="match status" value="1"/>
</dbReference>
<gene>
    <name evidence="2" type="ordered locus">SCATT_02380</name>
</gene>
<protein>
    <recommendedName>
        <fullName evidence="4">DUF1876 domain-containing protein</fullName>
    </recommendedName>
</protein>
<name>G8WMP0_STREN</name>
<dbReference type="AlphaFoldDB" id="G8WMP0"/>
<dbReference type="EMBL" id="CP003219">
    <property type="protein sequence ID" value="AEW92609.1"/>
    <property type="molecule type" value="Genomic_DNA"/>
</dbReference>
<dbReference type="HOGENOM" id="CLU_161984_1_0_11"/>
<evidence type="ECO:0000313" key="2">
    <source>
        <dbReference type="EMBL" id="AEW92609.1"/>
    </source>
</evidence>